<dbReference type="Gene3D" id="1.20.1740.10">
    <property type="entry name" value="Amino acid/polyamine transporter I"/>
    <property type="match status" value="1"/>
</dbReference>
<evidence type="ECO:0000256" key="6">
    <source>
        <dbReference type="ARBA" id="ARBA00022989"/>
    </source>
</evidence>
<comment type="similarity">
    <text evidence="2">Belongs to the amino acid-polyamine-organocation (APC) superfamily. Spore germination protein (SGP) (TC 2.A.3.9) family.</text>
</comment>
<accession>A0AAX0S4X3</accession>
<evidence type="ECO:0000256" key="1">
    <source>
        <dbReference type="ARBA" id="ARBA00004141"/>
    </source>
</evidence>
<dbReference type="InterPro" id="IPR004761">
    <property type="entry name" value="Spore_GerAB"/>
</dbReference>
<feature type="transmembrane region" description="Helical" evidence="8">
    <location>
        <begin position="40"/>
        <end position="60"/>
    </location>
</feature>
<dbReference type="RefSeq" id="WP_098175949.1">
    <property type="nucleotide sequence ID" value="NZ_NUEQ01000017.1"/>
</dbReference>
<feature type="transmembrane region" description="Helical" evidence="8">
    <location>
        <begin position="12"/>
        <end position="34"/>
    </location>
</feature>
<name>A0AAX0S4X3_9BACI</name>
<dbReference type="Proteomes" id="UP000220106">
    <property type="component" value="Unassembled WGS sequence"/>
</dbReference>
<evidence type="ECO:0000313" key="10">
    <source>
        <dbReference type="Proteomes" id="UP000220106"/>
    </source>
</evidence>
<organism evidence="9 10">
    <name type="scientific">Peribacillus butanolivorans</name>
    <dbReference type="NCBI Taxonomy" id="421767"/>
    <lineage>
        <taxon>Bacteria</taxon>
        <taxon>Bacillati</taxon>
        <taxon>Bacillota</taxon>
        <taxon>Bacilli</taxon>
        <taxon>Bacillales</taxon>
        <taxon>Bacillaceae</taxon>
        <taxon>Peribacillus</taxon>
    </lineage>
</organism>
<evidence type="ECO:0000256" key="7">
    <source>
        <dbReference type="ARBA" id="ARBA00023136"/>
    </source>
</evidence>
<dbReference type="PRINTS" id="PR01414">
    <property type="entry name" value="CCMBBIOGNSIS"/>
</dbReference>
<keyword evidence="6 8" id="KW-1133">Transmembrane helix</keyword>
<feature type="transmembrane region" description="Helical" evidence="8">
    <location>
        <begin position="333"/>
        <end position="355"/>
    </location>
</feature>
<dbReference type="GO" id="GO:0009847">
    <property type="term" value="P:spore germination"/>
    <property type="evidence" value="ECO:0007669"/>
    <property type="project" value="InterPro"/>
</dbReference>
<gene>
    <name evidence="9" type="ORF">CN689_11370</name>
</gene>
<comment type="subcellular location">
    <subcellularLocation>
        <location evidence="1">Membrane</location>
        <topology evidence="1">Multi-pass membrane protein</topology>
    </subcellularLocation>
</comment>
<keyword evidence="3" id="KW-0813">Transport</keyword>
<keyword evidence="7 8" id="KW-0472">Membrane</keyword>
<feature type="transmembrane region" description="Helical" evidence="8">
    <location>
        <begin position="303"/>
        <end position="321"/>
    </location>
</feature>
<feature type="transmembrane region" description="Helical" evidence="8">
    <location>
        <begin position="268"/>
        <end position="291"/>
    </location>
</feature>
<dbReference type="AlphaFoldDB" id="A0AAX0S4X3"/>
<evidence type="ECO:0000313" key="9">
    <source>
        <dbReference type="EMBL" id="PEJ33569.1"/>
    </source>
</evidence>
<dbReference type="Pfam" id="PF03845">
    <property type="entry name" value="Spore_permease"/>
    <property type="match status" value="1"/>
</dbReference>
<comment type="caution">
    <text evidence="9">The sequence shown here is derived from an EMBL/GenBank/DDBJ whole genome shotgun (WGS) entry which is preliminary data.</text>
</comment>
<feature type="transmembrane region" description="Helical" evidence="8">
    <location>
        <begin position="218"/>
        <end position="239"/>
    </location>
</feature>
<dbReference type="GO" id="GO:0016020">
    <property type="term" value="C:membrane"/>
    <property type="evidence" value="ECO:0007669"/>
    <property type="project" value="UniProtKB-SubCell"/>
</dbReference>
<feature type="transmembrane region" description="Helical" evidence="8">
    <location>
        <begin position="80"/>
        <end position="101"/>
    </location>
</feature>
<dbReference type="EMBL" id="NUEQ01000017">
    <property type="protein sequence ID" value="PEJ33569.1"/>
    <property type="molecule type" value="Genomic_DNA"/>
</dbReference>
<evidence type="ECO:0000256" key="8">
    <source>
        <dbReference type="SAM" id="Phobius"/>
    </source>
</evidence>
<evidence type="ECO:0000256" key="3">
    <source>
        <dbReference type="ARBA" id="ARBA00022448"/>
    </source>
</evidence>
<keyword evidence="5 8" id="KW-0812">Transmembrane</keyword>
<evidence type="ECO:0000256" key="2">
    <source>
        <dbReference type="ARBA" id="ARBA00007998"/>
    </source>
</evidence>
<keyword evidence="4" id="KW-0309">Germination</keyword>
<dbReference type="NCBIfam" id="TIGR00912">
    <property type="entry name" value="2A0309"/>
    <property type="match status" value="1"/>
</dbReference>
<dbReference type="PANTHER" id="PTHR34975">
    <property type="entry name" value="SPORE GERMINATION PROTEIN A2"/>
    <property type="match status" value="1"/>
</dbReference>
<dbReference type="PANTHER" id="PTHR34975:SF2">
    <property type="entry name" value="SPORE GERMINATION PROTEIN A2"/>
    <property type="match status" value="1"/>
</dbReference>
<sequence length="370" mass="41503">MEKGKISSLQMAAMMYPTIVATAILGIPSVTAKFATTDFWLSPILASLMGYVTVYIAYKLHKLYPEQTVIQFSEHIIGRLAGKIIGLIFLFFYIQITGIIIKEYAEFVVDSFLINTPIIVIMGTMTVLCAFIVQGGLEGIGRAAQLFVPLLIFPLLIAIILVFPDFEFKNIFPILGDGIMPPIKGSIVPGGWFTEFFLMTFLLPFLADKKKGMKYGMLTVFVVMITLVVVNLVVLFVLGTTTQTKVYPLMNVARYISFGEFFEHMESIVMAIWVVGAFVKISVFYYVTVLGTAQWLNLSDYRLVIWPLGILMIVFGFWSIPNSMDLERFNLETFPIYAVLIQTIIPLSLLVIAVIRKRKSKRNSKGINSG</sequence>
<feature type="transmembrane region" description="Helical" evidence="8">
    <location>
        <begin position="113"/>
        <end position="134"/>
    </location>
</feature>
<protein>
    <submittedName>
        <fullName evidence="9">Spore gernimation protein</fullName>
    </submittedName>
</protein>
<feature type="transmembrane region" description="Helical" evidence="8">
    <location>
        <begin position="146"/>
        <end position="166"/>
    </location>
</feature>
<evidence type="ECO:0000256" key="5">
    <source>
        <dbReference type="ARBA" id="ARBA00022692"/>
    </source>
</evidence>
<feature type="transmembrane region" description="Helical" evidence="8">
    <location>
        <begin position="186"/>
        <end position="206"/>
    </location>
</feature>
<proteinExistence type="inferred from homology"/>
<evidence type="ECO:0000256" key="4">
    <source>
        <dbReference type="ARBA" id="ARBA00022544"/>
    </source>
</evidence>
<reference evidence="9 10" key="1">
    <citation type="submission" date="2017-09" db="EMBL/GenBank/DDBJ databases">
        <title>Large-scale bioinformatics analysis of Bacillus genomes uncovers conserved roles of natural products in bacterial physiology.</title>
        <authorList>
            <consortium name="Agbiome Team Llc"/>
            <person name="Bleich R.M."/>
            <person name="Kirk G.J."/>
            <person name="Santa Maria K.C."/>
            <person name="Allen S.E."/>
            <person name="Farag S."/>
            <person name="Shank E.A."/>
            <person name="Bowers A."/>
        </authorList>
    </citation>
    <scope>NUCLEOTIDE SEQUENCE [LARGE SCALE GENOMIC DNA]</scope>
    <source>
        <strain evidence="9 10">AFS003229</strain>
    </source>
</reference>